<evidence type="ECO:0000259" key="1">
    <source>
        <dbReference type="Pfam" id="PF25597"/>
    </source>
</evidence>
<dbReference type="InterPro" id="IPR057670">
    <property type="entry name" value="SH3_retrovirus"/>
</dbReference>
<dbReference type="OrthoDB" id="124043at2759"/>
<protein>
    <submittedName>
        <fullName evidence="2">Polyprotein</fullName>
    </submittedName>
</protein>
<organism evidence="2 3">
    <name type="scientific">Phytophthora megakarya</name>
    <dbReference type="NCBI Taxonomy" id="4795"/>
    <lineage>
        <taxon>Eukaryota</taxon>
        <taxon>Sar</taxon>
        <taxon>Stramenopiles</taxon>
        <taxon>Oomycota</taxon>
        <taxon>Peronosporomycetes</taxon>
        <taxon>Peronosporales</taxon>
        <taxon>Peronosporaceae</taxon>
        <taxon>Phytophthora</taxon>
    </lineage>
</organism>
<reference evidence="3" key="1">
    <citation type="submission" date="2017-03" db="EMBL/GenBank/DDBJ databases">
        <title>Phytopthora megakarya and P. palmivora, two closely related causual agents of cacao black pod achieved similar genome size and gene model numbers by different mechanisms.</title>
        <authorList>
            <person name="Ali S."/>
            <person name="Shao J."/>
            <person name="Larry D.J."/>
            <person name="Kronmiller B."/>
            <person name="Shen D."/>
            <person name="Strem M.D."/>
            <person name="Melnick R.L."/>
            <person name="Guiltinan M.J."/>
            <person name="Tyler B.M."/>
            <person name="Meinhardt L.W."/>
            <person name="Bailey B.A."/>
        </authorList>
    </citation>
    <scope>NUCLEOTIDE SEQUENCE [LARGE SCALE GENOMIC DNA]</scope>
    <source>
        <strain evidence="3">zdho120</strain>
    </source>
</reference>
<sequence length="192" mass="21627">MSTTKALDGMTPYEKMFGNNPQVQDLHVRKKRRNNLDMVADPGVFLGFAKTSLGYRILGLETGKLIERRAVVFYETIAADPTYLRDLIDKTYVGGEVELPNHIDFVSLPITQVDKFPVDGEVLLQDEMSAANDMEMDAGSEHHFFDQDIEMSDPVFEEETAIRTWQNVAVLIPTMIVKMIVTVTSVGVNRKL</sequence>
<evidence type="ECO:0000313" key="3">
    <source>
        <dbReference type="Proteomes" id="UP000198211"/>
    </source>
</evidence>
<dbReference type="Pfam" id="PF25597">
    <property type="entry name" value="SH3_retrovirus"/>
    <property type="match status" value="1"/>
</dbReference>
<gene>
    <name evidence="2" type="ORF">PHMEG_0008095</name>
</gene>
<dbReference type="Proteomes" id="UP000198211">
    <property type="component" value="Unassembled WGS sequence"/>
</dbReference>
<dbReference type="EMBL" id="NBNE01000675">
    <property type="protein sequence ID" value="OWZ17903.1"/>
    <property type="molecule type" value="Genomic_DNA"/>
</dbReference>
<proteinExistence type="predicted"/>
<comment type="caution">
    <text evidence="2">The sequence shown here is derived from an EMBL/GenBank/DDBJ whole genome shotgun (WGS) entry which is preliminary data.</text>
</comment>
<name>A0A225WJN5_9STRA</name>
<dbReference type="AlphaFoldDB" id="A0A225WJN5"/>
<feature type="domain" description="Retroviral polymerase SH3-like" evidence="1">
    <location>
        <begin position="27"/>
        <end position="78"/>
    </location>
</feature>
<keyword evidence="3" id="KW-1185">Reference proteome</keyword>
<accession>A0A225WJN5</accession>
<evidence type="ECO:0000313" key="2">
    <source>
        <dbReference type="EMBL" id="OWZ17903.1"/>
    </source>
</evidence>